<keyword evidence="1" id="KW-0812">Transmembrane</keyword>
<proteinExistence type="predicted"/>
<protein>
    <submittedName>
        <fullName evidence="2">DUF2809 domain-containing protein</fullName>
    </submittedName>
</protein>
<keyword evidence="1" id="KW-1133">Transmembrane helix</keyword>
<keyword evidence="3" id="KW-1185">Reference proteome</keyword>
<keyword evidence="1" id="KW-0472">Membrane</keyword>
<feature type="transmembrane region" description="Helical" evidence="1">
    <location>
        <begin position="32"/>
        <end position="52"/>
    </location>
</feature>
<evidence type="ECO:0000313" key="2">
    <source>
        <dbReference type="EMBL" id="MFC4133654.1"/>
    </source>
</evidence>
<accession>A0ABV8LT13</accession>
<dbReference type="EMBL" id="JBHSAY010000013">
    <property type="protein sequence ID" value="MFC4133654.1"/>
    <property type="molecule type" value="Genomic_DNA"/>
</dbReference>
<gene>
    <name evidence="2" type="ORF">ACFOZ4_23845</name>
</gene>
<evidence type="ECO:0000256" key="1">
    <source>
        <dbReference type="SAM" id="Phobius"/>
    </source>
</evidence>
<name>A0ABV8LT13_9ACTN</name>
<comment type="caution">
    <text evidence="2">The sequence shown here is derived from an EMBL/GenBank/DDBJ whole genome shotgun (WGS) entry which is preliminary data.</text>
</comment>
<evidence type="ECO:0000313" key="3">
    <source>
        <dbReference type="Proteomes" id="UP001595816"/>
    </source>
</evidence>
<reference evidence="3" key="1">
    <citation type="journal article" date="2019" name="Int. J. Syst. Evol. Microbiol.">
        <title>The Global Catalogue of Microorganisms (GCM) 10K type strain sequencing project: providing services to taxonomists for standard genome sequencing and annotation.</title>
        <authorList>
            <consortium name="The Broad Institute Genomics Platform"/>
            <consortium name="The Broad Institute Genome Sequencing Center for Infectious Disease"/>
            <person name="Wu L."/>
            <person name="Ma J."/>
        </authorList>
    </citation>
    <scope>NUCLEOTIDE SEQUENCE [LARGE SCALE GENOMIC DNA]</scope>
    <source>
        <strain evidence="3">CGMCC 4.7289</strain>
    </source>
</reference>
<dbReference type="Proteomes" id="UP001595816">
    <property type="component" value="Unassembled WGS sequence"/>
</dbReference>
<sequence length="137" mass="14177">MTRPKALIAAVVVLLAGLGVRAATAGVFAKYAGVALYAVLVYVLVLVVAPRIRPAMSAGISLACCWAVEFFQLTSIPADLSSRSTIARLVLGSTFNTPDLLWYTVGVAAAYLVHAWAVRPAVGGRPGVPRPGGAARS</sequence>
<dbReference type="Pfam" id="PF10990">
    <property type="entry name" value="DUF2809"/>
    <property type="match status" value="1"/>
</dbReference>
<organism evidence="2 3">
    <name type="scientific">Hamadaea flava</name>
    <dbReference type="NCBI Taxonomy" id="1742688"/>
    <lineage>
        <taxon>Bacteria</taxon>
        <taxon>Bacillati</taxon>
        <taxon>Actinomycetota</taxon>
        <taxon>Actinomycetes</taxon>
        <taxon>Micromonosporales</taxon>
        <taxon>Micromonosporaceae</taxon>
        <taxon>Hamadaea</taxon>
    </lineage>
</organism>
<dbReference type="RefSeq" id="WP_253750670.1">
    <property type="nucleotide sequence ID" value="NZ_JAMZDZ010000001.1"/>
</dbReference>
<dbReference type="InterPro" id="IPR021257">
    <property type="entry name" value="DUF2809"/>
</dbReference>